<keyword evidence="3" id="KW-0645">Protease</keyword>
<feature type="transmembrane region" description="Helical" evidence="1">
    <location>
        <begin position="374"/>
        <end position="393"/>
    </location>
</feature>
<dbReference type="PANTHER" id="PTHR43592:SF15">
    <property type="entry name" value="CAAX AMINO TERMINAL PROTEASE FAMILY PROTEIN"/>
    <property type="match status" value="1"/>
</dbReference>
<dbReference type="AlphaFoldDB" id="A0A1C3KQE5"/>
<gene>
    <name evidence="3" type="primary">PowCR01_070015700</name>
    <name evidence="3" type="ORF">POWCR01_070015700</name>
</gene>
<keyword evidence="1" id="KW-0472">Membrane</keyword>
<dbReference type="Pfam" id="PF02517">
    <property type="entry name" value="Rce1-like"/>
    <property type="match status" value="1"/>
</dbReference>
<keyword evidence="3" id="KW-0378">Hydrolase</keyword>
<dbReference type="GO" id="GO:0004175">
    <property type="term" value="F:endopeptidase activity"/>
    <property type="evidence" value="ECO:0007669"/>
    <property type="project" value="UniProtKB-ARBA"/>
</dbReference>
<dbReference type="GO" id="GO:0006508">
    <property type="term" value="P:proteolysis"/>
    <property type="evidence" value="ECO:0007669"/>
    <property type="project" value="UniProtKB-KW"/>
</dbReference>
<name>A0A1C3KQE5_PLAOA</name>
<dbReference type="InterPro" id="IPR003675">
    <property type="entry name" value="Rce1/LyrA-like_dom"/>
</dbReference>
<feature type="transmembrane region" description="Helical" evidence="1">
    <location>
        <begin position="130"/>
        <end position="157"/>
    </location>
</feature>
<dbReference type="Proteomes" id="UP000243200">
    <property type="component" value="Chromosome 7"/>
</dbReference>
<accession>A0A1C3KQE5</accession>
<protein>
    <submittedName>
        <fullName evidence="3">Protease, putative</fullName>
    </submittedName>
</protein>
<evidence type="ECO:0000256" key="1">
    <source>
        <dbReference type="SAM" id="Phobius"/>
    </source>
</evidence>
<reference evidence="3 4" key="1">
    <citation type="submission" date="2016-06" db="EMBL/GenBank/DDBJ databases">
        <authorList>
            <consortium name="Pathogen Informatics"/>
        </authorList>
    </citation>
    <scope>NUCLEOTIDE SEQUENCE [LARGE SCALE GENOMIC DNA]</scope>
    <source>
        <strain evidence="3">PowCR01</strain>
    </source>
</reference>
<proteinExistence type="predicted"/>
<feature type="domain" description="CAAX prenyl protease 2/Lysostaphin resistance protein A-like" evidence="2">
    <location>
        <begin position="348"/>
        <end position="434"/>
    </location>
</feature>
<keyword evidence="1" id="KW-0812">Transmembrane</keyword>
<keyword evidence="1" id="KW-1133">Transmembrane helix</keyword>
<evidence type="ECO:0000313" key="4">
    <source>
        <dbReference type="Proteomes" id="UP000243200"/>
    </source>
</evidence>
<feature type="transmembrane region" description="Helical" evidence="1">
    <location>
        <begin position="163"/>
        <end position="182"/>
    </location>
</feature>
<feature type="transmembrane region" description="Helical" evidence="1">
    <location>
        <begin position="255"/>
        <end position="278"/>
    </location>
</feature>
<dbReference type="EMBL" id="LT594511">
    <property type="protein sequence ID" value="SBT76330.1"/>
    <property type="molecule type" value="Genomic_DNA"/>
</dbReference>
<dbReference type="GO" id="GO:0080120">
    <property type="term" value="P:CAAX-box protein maturation"/>
    <property type="evidence" value="ECO:0007669"/>
    <property type="project" value="UniProtKB-ARBA"/>
</dbReference>
<evidence type="ECO:0000259" key="2">
    <source>
        <dbReference type="Pfam" id="PF02517"/>
    </source>
</evidence>
<organism evidence="3 4">
    <name type="scientific">Plasmodium ovale</name>
    <name type="common">malaria parasite P. ovale</name>
    <dbReference type="NCBI Taxonomy" id="36330"/>
    <lineage>
        <taxon>Eukaryota</taxon>
        <taxon>Sar</taxon>
        <taxon>Alveolata</taxon>
        <taxon>Apicomplexa</taxon>
        <taxon>Aconoidasida</taxon>
        <taxon>Haemosporida</taxon>
        <taxon>Plasmodiidae</taxon>
        <taxon>Plasmodium</taxon>
        <taxon>Plasmodium (Plasmodium)</taxon>
    </lineage>
</organism>
<evidence type="ECO:0000313" key="3">
    <source>
        <dbReference type="EMBL" id="SBT76330.1"/>
    </source>
</evidence>
<feature type="transmembrane region" description="Helical" evidence="1">
    <location>
        <begin position="422"/>
        <end position="442"/>
    </location>
</feature>
<feature type="transmembrane region" description="Helical" evidence="1">
    <location>
        <begin position="213"/>
        <end position="235"/>
    </location>
</feature>
<dbReference type="VEuPathDB" id="PlasmoDB:PocGH01_07020900"/>
<sequence length="443" mass="52235">MILHFFFIGIILLLCAQCFNIQGGKIVVNQYRKIQNKNGAKLYTFKVRKRIYNYKKGRDIRLFAHGGEQPGGVQPGGVKPGGVKPNVIKEYMHYFFKVHYTIFTKTLRYAKNAVQYAKEIVLKSSVKKQLIISITFFFLHFYLLSTHFLILFPYQLIPNHSNILMSLDLNNSLVLLSTLYFIKDFRKNIERFKKKLQLQRFTLQMQENKKKNILSISVLLIASYILSGYVSVYTHRILSLLSHIKLTLSDNVIKSLQILTGHFIWVGCSVVIFRKLLYPYFKNGISNLNFRYEDNWVPAVMYGYMCSHFIFNIVDVFNNLIVNYFNTEEIYMDSSIDDIVNERELISTILCIISPCFSAPFFEEFIYRFFVLKSLNLFMNIHYAVTFSSFFFAVHHLNIFNLIPLFFLSFFWSYIYIYTDNILVTMIIHSFWNIYVFLTSLYG</sequence>
<dbReference type="VEuPathDB" id="PlasmoDB:POWCR01_070015700"/>
<dbReference type="OrthoDB" id="361580at2759"/>
<feature type="transmembrane region" description="Helical" evidence="1">
    <location>
        <begin position="6"/>
        <end position="28"/>
    </location>
</feature>
<dbReference type="PANTHER" id="PTHR43592">
    <property type="entry name" value="CAAX AMINO TERMINAL PROTEASE"/>
    <property type="match status" value="1"/>
</dbReference>